<proteinExistence type="predicted"/>
<evidence type="ECO:0000313" key="1">
    <source>
        <dbReference type="EMBL" id="QHT37095.1"/>
    </source>
</evidence>
<reference evidence="1" key="1">
    <citation type="journal article" date="2020" name="Nature">
        <title>Giant virus diversity and host interactions through global metagenomics.</title>
        <authorList>
            <person name="Schulz F."/>
            <person name="Roux S."/>
            <person name="Paez-Espino D."/>
            <person name="Jungbluth S."/>
            <person name="Walsh D.A."/>
            <person name="Denef V.J."/>
            <person name="McMahon K.D."/>
            <person name="Konstantinidis K.T."/>
            <person name="Eloe-Fadrosh E.A."/>
            <person name="Kyrpides N.C."/>
            <person name="Woyke T."/>
        </authorList>
    </citation>
    <scope>NUCLEOTIDE SEQUENCE</scope>
    <source>
        <strain evidence="1">GVMAG-S-ERX555967-131</strain>
    </source>
</reference>
<dbReference type="EMBL" id="MN738789">
    <property type="protein sequence ID" value="QHT37095.1"/>
    <property type="molecule type" value="Genomic_DNA"/>
</dbReference>
<accession>A0A6C0FD43</accession>
<protein>
    <submittedName>
        <fullName evidence="1">Uncharacterized protein</fullName>
    </submittedName>
</protein>
<sequence>MLFEIRNTAEIIDENMLMKRYRKYDKKQHRPIQYTKEVLMQTGGFSEKVAEKIARKTSVRPWRDYKKDGFLKQPAKEMSPDNSIREYLKSYSKSTTFNLNYKSIKVLEKGACRYKQKAQRKQILNLLKNVKILTKDDNDENNERPKNGITYEKIQPNNLKDMWVLDKDWVLGKRRDIYTGETIAKLSAYKIFQPTRASFGPGPNIHLYRRRYPSRYCDSNILASIRDEQIERFDNLSPESRRRFPIWEYERVYPDPSTKWRLRYPQTGETPIYGLIESPYTRIPDQTPVKLSEIYNKKVYKIYNKILNKNIYEKIGGYNGKFNLLVNMMKNEKKTISKIASFYE</sequence>
<name>A0A6C0FD43_9ZZZZ</name>
<organism evidence="1">
    <name type="scientific">viral metagenome</name>
    <dbReference type="NCBI Taxonomy" id="1070528"/>
    <lineage>
        <taxon>unclassified sequences</taxon>
        <taxon>metagenomes</taxon>
        <taxon>organismal metagenomes</taxon>
    </lineage>
</organism>
<dbReference type="AlphaFoldDB" id="A0A6C0FD43"/>